<evidence type="ECO:0000313" key="3">
    <source>
        <dbReference type="Proteomes" id="UP001501570"/>
    </source>
</evidence>
<evidence type="ECO:0000313" key="2">
    <source>
        <dbReference type="EMBL" id="GAA5182384.1"/>
    </source>
</evidence>
<keyword evidence="3" id="KW-1185">Reference proteome</keyword>
<feature type="transmembrane region" description="Helical" evidence="1">
    <location>
        <begin position="222"/>
        <end position="241"/>
    </location>
</feature>
<proteinExistence type="predicted"/>
<name>A0ABP9RQ58_9ACTN</name>
<feature type="transmembrane region" description="Helical" evidence="1">
    <location>
        <begin position="159"/>
        <end position="180"/>
    </location>
</feature>
<keyword evidence="1" id="KW-1133">Transmembrane helix</keyword>
<accession>A0ABP9RQ58</accession>
<sequence>MPAGQAAGPVPPAIPVPSAGALRARLRRARREHSGGRAGDLYLVLLLIVVLGAAVPQYLARHLAHRSQAPAAVSERWWLVISLAVAVAGLCWLALRALGPLLAMPAAQAWCLSSPVGRRGWLIRPLGYLLLAGAVAGAGLGALGALLAGAAGHSASGALIGWVALLYAGIGTAVAGFAAAAQGRRRSPAEPVPAVLGLAGAVAVIVSHYAGLVPAAPSPPVLWPALAAVLVAAAAGTAALLRLDRLDRAAPAAGAALAGAAAAAAIFMDPTLFAGVLEARRWRRIGRIGRRARRARPGPRWSVLLRAELRRLPRRPQALLVSAGLLLVPYAIELLAPPWAGMARVVAGYLAVNRLAAGLRTICRSPALRRALGGTDRQLRLAHLVVPAAGALLWWLAGSELAAPAPAQLVFVAGLVFAVYRNAATPPIRYGGAMVDTPFGLVPTDLLRQILRGLDVVAVLTLVAWLWPGGAG</sequence>
<feature type="transmembrane region" description="Helical" evidence="1">
    <location>
        <begin position="38"/>
        <end position="57"/>
    </location>
</feature>
<gene>
    <name evidence="2" type="ORF">GCM10023322_19260</name>
</gene>
<dbReference type="EMBL" id="BAABJQ010000004">
    <property type="protein sequence ID" value="GAA5182384.1"/>
    <property type="molecule type" value="Genomic_DNA"/>
</dbReference>
<dbReference type="Proteomes" id="UP001501570">
    <property type="component" value="Unassembled WGS sequence"/>
</dbReference>
<keyword evidence="1" id="KW-0812">Transmembrane</keyword>
<reference evidence="3" key="1">
    <citation type="journal article" date="2019" name="Int. J. Syst. Evol. Microbiol.">
        <title>The Global Catalogue of Microorganisms (GCM) 10K type strain sequencing project: providing services to taxonomists for standard genome sequencing and annotation.</title>
        <authorList>
            <consortium name="The Broad Institute Genomics Platform"/>
            <consortium name="The Broad Institute Genome Sequencing Center for Infectious Disease"/>
            <person name="Wu L."/>
            <person name="Ma J."/>
        </authorList>
    </citation>
    <scope>NUCLEOTIDE SEQUENCE [LARGE SCALE GENOMIC DNA]</scope>
    <source>
        <strain evidence="3">JCM 18304</strain>
    </source>
</reference>
<keyword evidence="1" id="KW-0472">Membrane</keyword>
<protein>
    <recommendedName>
        <fullName evidence="4">ABC transporter permease</fullName>
    </recommendedName>
</protein>
<organism evidence="2 3">
    <name type="scientific">Rugosimonospora acidiphila</name>
    <dbReference type="NCBI Taxonomy" id="556531"/>
    <lineage>
        <taxon>Bacteria</taxon>
        <taxon>Bacillati</taxon>
        <taxon>Actinomycetota</taxon>
        <taxon>Actinomycetes</taxon>
        <taxon>Micromonosporales</taxon>
        <taxon>Micromonosporaceae</taxon>
        <taxon>Rugosimonospora</taxon>
    </lineage>
</organism>
<feature type="transmembrane region" description="Helical" evidence="1">
    <location>
        <begin position="77"/>
        <end position="95"/>
    </location>
</feature>
<evidence type="ECO:0000256" key="1">
    <source>
        <dbReference type="SAM" id="Phobius"/>
    </source>
</evidence>
<dbReference type="Pfam" id="PF19814">
    <property type="entry name" value="DUF6297"/>
    <property type="match status" value="1"/>
</dbReference>
<feature type="transmembrane region" description="Helical" evidence="1">
    <location>
        <begin position="192"/>
        <end position="210"/>
    </location>
</feature>
<dbReference type="InterPro" id="IPR046264">
    <property type="entry name" value="DUF6297"/>
</dbReference>
<evidence type="ECO:0008006" key="4">
    <source>
        <dbReference type="Google" id="ProtNLM"/>
    </source>
</evidence>
<comment type="caution">
    <text evidence="2">The sequence shown here is derived from an EMBL/GenBank/DDBJ whole genome shotgun (WGS) entry which is preliminary data.</text>
</comment>
<feature type="transmembrane region" description="Helical" evidence="1">
    <location>
        <begin position="126"/>
        <end position="147"/>
    </location>
</feature>